<proteinExistence type="predicted"/>
<dbReference type="GO" id="GO:0003906">
    <property type="term" value="F:DNA-(apurinic or apyrimidinic site) endonuclease activity"/>
    <property type="evidence" value="ECO:0007669"/>
    <property type="project" value="InterPro"/>
</dbReference>
<feature type="domain" description="Formamidopyrimidine-DNA glycosylase catalytic" evidence="1">
    <location>
        <begin position="2"/>
        <end position="47"/>
    </location>
</feature>
<evidence type="ECO:0000313" key="2">
    <source>
        <dbReference type="EMBL" id="GAG48803.1"/>
    </source>
</evidence>
<dbReference type="EMBL" id="BARS01053112">
    <property type="protein sequence ID" value="GAG48803.1"/>
    <property type="molecule type" value="Genomic_DNA"/>
</dbReference>
<dbReference type="SUPFAM" id="SSF81624">
    <property type="entry name" value="N-terminal domain of MutM-like DNA repair proteins"/>
    <property type="match status" value="1"/>
</dbReference>
<reference evidence="2" key="1">
    <citation type="journal article" date="2014" name="Front. Microbiol.">
        <title>High frequency of phylogenetically diverse reductive dehalogenase-homologous genes in deep subseafloor sedimentary metagenomes.</title>
        <authorList>
            <person name="Kawai M."/>
            <person name="Futagami T."/>
            <person name="Toyoda A."/>
            <person name="Takaki Y."/>
            <person name="Nishi S."/>
            <person name="Hori S."/>
            <person name="Arai W."/>
            <person name="Tsubouchi T."/>
            <person name="Morono Y."/>
            <person name="Uchiyama I."/>
            <person name="Ito T."/>
            <person name="Fujiyama A."/>
            <person name="Inagaki F."/>
            <person name="Takami H."/>
        </authorList>
    </citation>
    <scope>NUCLEOTIDE SEQUENCE</scope>
    <source>
        <strain evidence="2">Expedition CK06-06</strain>
    </source>
</reference>
<dbReference type="GO" id="GO:0008270">
    <property type="term" value="F:zinc ion binding"/>
    <property type="evidence" value="ECO:0007669"/>
    <property type="project" value="InterPro"/>
</dbReference>
<accession>X0YJQ0</accession>
<dbReference type="GO" id="GO:0019104">
    <property type="term" value="F:DNA N-glycosylase activity"/>
    <property type="evidence" value="ECO:0007669"/>
    <property type="project" value="InterPro"/>
</dbReference>
<organism evidence="2">
    <name type="scientific">marine sediment metagenome</name>
    <dbReference type="NCBI Taxonomy" id="412755"/>
    <lineage>
        <taxon>unclassified sequences</taxon>
        <taxon>metagenomes</taxon>
        <taxon>ecological metagenomes</taxon>
    </lineage>
</organism>
<dbReference type="PROSITE" id="PS51068">
    <property type="entry name" value="FPG_CAT"/>
    <property type="match status" value="1"/>
</dbReference>
<comment type="caution">
    <text evidence="2">The sequence shown here is derived from an EMBL/GenBank/DDBJ whole genome shotgun (WGS) entry which is preliminary data.</text>
</comment>
<dbReference type="Pfam" id="PF01149">
    <property type="entry name" value="Fapy_DNA_glyco"/>
    <property type="match status" value="1"/>
</dbReference>
<feature type="non-terminal residue" evidence="2">
    <location>
        <position position="47"/>
    </location>
</feature>
<dbReference type="AlphaFoldDB" id="X0YJQ0"/>
<evidence type="ECO:0000259" key="1">
    <source>
        <dbReference type="PROSITE" id="PS51068"/>
    </source>
</evidence>
<dbReference type="GO" id="GO:0006284">
    <property type="term" value="P:base-excision repair"/>
    <property type="evidence" value="ECO:0007669"/>
    <property type="project" value="InterPro"/>
</dbReference>
<name>X0YJQ0_9ZZZZ</name>
<dbReference type="Gene3D" id="3.20.190.10">
    <property type="entry name" value="MutM-like, N-terminal"/>
    <property type="match status" value="1"/>
</dbReference>
<protein>
    <recommendedName>
        <fullName evidence="1">Formamidopyrimidine-DNA glycosylase catalytic domain-containing protein</fullName>
    </recommendedName>
</protein>
<dbReference type="InterPro" id="IPR012319">
    <property type="entry name" value="FPG_cat"/>
</dbReference>
<sequence length="47" mass="5412">MPELPEIEVTRLRIAPLLEGRTVSEVHTTRRSGFFLTPPAALRRRLK</sequence>
<gene>
    <name evidence="2" type="ORF">S01H1_78868</name>
</gene>
<dbReference type="InterPro" id="IPR035937">
    <property type="entry name" value="FPG_N"/>
</dbReference>